<sequence>MLESVIAQLYENLSLEDEDGVVHELSAEACRGGKADVDMCLVGKILSGKKVNREAFKHLIEHLWSPFGSVAIEAVGVNIFMFLFKNQEDRNWIWHRGPWYFDNSLIVLKNRWEWVTSLLWSSIR</sequence>
<name>A0AAE0AF23_9ROSI</name>
<evidence type="ECO:0000259" key="1">
    <source>
        <dbReference type="Pfam" id="PF14111"/>
    </source>
</evidence>
<organism evidence="2 3">
    <name type="scientific">Dipteronia sinensis</name>
    <dbReference type="NCBI Taxonomy" id="43782"/>
    <lineage>
        <taxon>Eukaryota</taxon>
        <taxon>Viridiplantae</taxon>
        <taxon>Streptophyta</taxon>
        <taxon>Embryophyta</taxon>
        <taxon>Tracheophyta</taxon>
        <taxon>Spermatophyta</taxon>
        <taxon>Magnoliopsida</taxon>
        <taxon>eudicotyledons</taxon>
        <taxon>Gunneridae</taxon>
        <taxon>Pentapetalae</taxon>
        <taxon>rosids</taxon>
        <taxon>malvids</taxon>
        <taxon>Sapindales</taxon>
        <taxon>Sapindaceae</taxon>
        <taxon>Hippocastanoideae</taxon>
        <taxon>Acereae</taxon>
        <taxon>Dipteronia</taxon>
    </lineage>
</organism>
<dbReference type="PANTHER" id="PTHR31286:SF178">
    <property type="entry name" value="DUF4283 DOMAIN-CONTAINING PROTEIN"/>
    <property type="match status" value="1"/>
</dbReference>
<dbReference type="PANTHER" id="PTHR31286">
    <property type="entry name" value="GLYCINE-RICH CELL WALL STRUCTURAL PROTEIN 1.8-LIKE"/>
    <property type="match status" value="1"/>
</dbReference>
<dbReference type="InterPro" id="IPR040256">
    <property type="entry name" value="At4g02000-like"/>
</dbReference>
<feature type="domain" description="DUF4283" evidence="1">
    <location>
        <begin position="35"/>
        <end position="110"/>
    </location>
</feature>
<proteinExistence type="predicted"/>
<comment type="caution">
    <text evidence="2">The sequence shown here is derived from an EMBL/GenBank/DDBJ whole genome shotgun (WGS) entry which is preliminary data.</text>
</comment>
<gene>
    <name evidence="2" type="ORF">Dsin_017300</name>
</gene>
<dbReference type="Pfam" id="PF14111">
    <property type="entry name" value="DUF4283"/>
    <property type="match status" value="1"/>
</dbReference>
<evidence type="ECO:0000313" key="2">
    <source>
        <dbReference type="EMBL" id="KAK3212594.1"/>
    </source>
</evidence>
<protein>
    <recommendedName>
        <fullName evidence="1">DUF4283 domain-containing protein</fullName>
    </recommendedName>
</protein>
<accession>A0AAE0AF23</accession>
<dbReference type="Proteomes" id="UP001281410">
    <property type="component" value="Unassembled WGS sequence"/>
</dbReference>
<keyword evidence="3" id="KW-1185">Reference proteome</keyword>
<evidence type="ECO:0000313" key="3">
    <source>
        <dbReference type="Proteomes" id="UP001281410"/>
    </source>
</evidence>
<dbReference type="EMBL" id="JANJYJ010000005">
    <property type="protein sequence ID" value="KAK3212594.1"/>
    <property type="molecule type" value="Genomic_DNA"/>
</dbReference>
<reference evidence="2" key="1">
    <citation type="journal article" date="2023" name="Plant J.">
        <title>Genome sequences and population genomics provide insights into the demographic history, inbreeding, and mutation load of two 'living fossil' tree species of Dipteronia.</title>
        <authorList>
            <person name="Feng Y."/>
            <person name="Comes H.P."/>
            <person name="Chen J."/>
            <person name="Zhu S."/>
            <person name="Lu R."/>
            <person name="Zhang X."/>
            <person name="Li P."/>
            <person name="Qiu J."/>
            <person name="Olsen K.M."/>
            <person name="Qiu Y."/>
        </authorList>
    </citation>
    <scope>NUCLEOTIDE SEQUENCE</scope>
    <source>
        <strain evidence="2">NBL</strain>
    </source>
</reference>
<dbReference type="InterPro" id="IPR025558">
    <property type="entry name" value="DUF4283"/>
</dbReference>
<dbReference type="AlphaFoldDB" id="A0AAE0AF23"/>